<evidence type="ECO:0000313" key="8">
    <source>
        <dbReference type="EMBL" id="KLJ13433.1"/>
    </source>
</evidence>
<keyword evidence="6" id="KW-0812">Transmembrane</keyword>
<keyword evidence="6" id="KW-0472">Membrane</keyword>
<sequence length="488" mass="54385">MSSDHSLKNKNLPVAIVGAGIFGLSSAIHLAQRGFTNVTIFDKQPYQKSKYSFEDGCDAASADTNKIIRAAYGDEKIYQDLTLEALKHWEEWNEYLTRGSDLPPGMSTDDRIYVNTGNLHVTDESVLTEFEKRSLENISQSGLGHTQYNLNDPEEVCRANREGRGQYIGAFRRGQDEKYRGLFDSIGGFVYADKACRFALHKAERLGVKLVLGDPQGVFQRFEESGGRVTGIETADGLIHPAAATIIACGGWTPDILPEMDGLCETTAGSLAFIQIPKESPLLHKYSPDRFPVWQYKTWGGPEGNMYGFPVDEHGCMKLGYRGTKYTHPKVRRGGQARSTPITKWTSPSINGVPTLSIRMLRRFLDTYMPELREHGIGISGTRLCWYTDSFDNQFVIDHVPQRPGVVVATGGSGHAFKFLPVIGRFVADVVEGSKASQDMLKTWQWRKPDPSQTPVNVLMEGMDSPRALQNVEMQDDEALKTELAYKL</sequence>
<evidence type="ECO:0000256" key="6">
    <source>
        <dbReference type="SAM" id="Phobius"/>
    </source>
</evidence>
<keyword evidence="4" id="KW-0274">FAD</keyword>
<comment type="similarity">
    <text evidence="2">Belongs to the MSOX/MTOX family.</text>
</comment>
<dbReference type="InterPro" id="IPR036188">
    <property type="entry name" value="FAD/NAD-bd_sf"/>
</dbReference>
<dbReference type="SUPFAM" id="SSF51905">
    <property type="entry name" value="FAD/NAD(P)-binding domain"/>
    <property type="match status" value="1"/>
</dbReference>
<organism evidence="8 9">
    <name type="scientific">Blastomyces silverae</name>
    <dbReference type="NCBI Taxonomy" id="2060906"/>
    <lineage>
        <taxon>Eukaryota</taxon>
        <taxon>Fungi</taxon>
        <taxon>Dikarya</taxon>
        <taxon>Ascomycota</taxon>
        <taxon>Pezizomycotina</taxon>
        <taxon>Eurotiomycetes</taxon>
        <taxon>Eurotiomycetidae</taxon>
        <taxon>Onygenales</taxon>
        <taxon>Ajellomycetaceae</taxon>
        <taxon>Blastomyces</taxon>
    </lineage>
</organism>
<dbReference type="AlphaFoldDB" id="A0A0H1BQQ7"/>
<dbReference type="GO" id="GO:0008115">
    <property type="term" value="F:sarcosine oxidase activity"/>
    <property type="evidence" value="ECO:0007669"/>
    <property type="project" value="TreeGrafter"/>
</dbReference>
<evidence type="ECO:0000256" key="1">
    <source>
        <dbReference type="ARBA" id="ARBA00001974"/>
    </source>
</evidence>
<evidence type="ECO:0000313" key="9">
    <source>
        <dbReference type="Proteomes" id="UP000053573"/>
    </source>
</evidence>
<proteinExistence type="inferred from homology"/>
<dbReference type="Proteomes" id="UP000053573">
    <property type="component" value="Unassembled WGS sequence"/>
</dbReference>
<comment type="cofactor">
    <cofactor evidence="1">
        <name>FAD</name>
        <dbReference type="ChEBI" id="CHEBI:57692"/>
    </cofactor>
</comment>
<evidence type="ECO:0000256" key="4">
    <source>
        <dbReference type="ARBA" id="ARBA00022827"/>
    </source>
</evidence>
<dbReference type="InterPro" id="IPR006076">
    <property type="entry name" value="FAD-dep_OxRdtase"/>
</dbReference>
<evidence type="ECO:0000259" key="7">
    <source>
        <dbReference type="Pfam" id="PF01266"/>
    </source>
</evidence>
<dbReference type="STRING" id="2060906.A0A0H1BQQ7"/>
<evidence type="ECO:0000256" key="5">
    <source>
        <dbReference type="ARBA" id="ARBA00023002"/>
    </source>
</evidence>
<dbReference type="Gene3D" id="3.30.9.10">
    <property type="entry name" value="D-Amino Acid Oxidase, subunit A, domain 2"/>
    <property type="match status" value="1"/>
</dbReference>
<evidence type="ECO:0000256" key="2">
    <source>
        <dbReference type="ARBA" id="ARBA00010989"/>
    </source>
</evidence>
<dbReference type="Pfam" id="PF01266">
    <property type="entry name" value="DAO"/>
    <property type="match status" value="1"/>
</dbReference>
<dbReference type="SUPFAM" id="SSF54373">
    <property type="entry name" value="FAD-linked reductases, C-terminal domain"/>
    <property type="match status" value="1"/>
</dbReference>
<evidence type="ECO:0000256" key="3">
    <source>
        <dbReference type="ARBA" id="ARBA00022630"/>
    </source>
</evidence>
<keyword evidence="6" id="KW-1133">Transmembrane helix</keyword>
<dbReference type="EMBL" id="LDEV01000349">
    <property type="protein sequence ID" value="KLJ13433.1"/>
    <property type="molecule type" value="Genomic_DNA"/>
</dbReference>
<dbReference type="PANTHER" id="PTHR10961:SF15">
    <property type="entry name" value="FAD DEPENDENT OXIDOREDUCTASE DOMAIN-CONTAINING PROTEIN"/>
    <property type="match status" value="1"/>
</dbReference>
<dbReference type="GO" id="GO:0050660">
    <property type="term" value="F:flavin adenine dinucleotide binding"/>
    <property type="evidence" value="ECO:0007669"/>
    <property type="project" value="InterPro"/>
</dbReference>
<comment type="caution">
    <text evidence="8">The sequence shown here is derived from an EMBL/GenBank/DDBJ whole genome shotgun (WGS) entry which is preliminary data.</text>
</comment>
<name>A0A0H1BQQ7_9EURO</name>
<keyword evidence="3" id="KW-0285">Flavoprotein</keyword>
<keyword evidence="5" id="KW-0560">Oxidoreductase</keyword>
<dbReference type="PANTHER" id="PTHR10961">
    <property type="entry name" value="PEROXISOMAL SARCOSINE OXIDASE"/>
    <property type="match status" value="1"/>
</dbReference>
<dbReference type="Gene3D" id="3.50.50.60">
    <property type="entry name" value="FAD/NAD(P)-binding domain"/>
    <property type="match status" value="1"/>
</dbReference>
<accession>A0A0H1BQQ7</accession>
<feature type="domain" description="FAD dependent oxidoreductase" evidence="7">
    <location>
        <begin position="14"/>
        <end position="429"/>
    </location>
</feature>
<dbReference type="InterPro" id="IPR045170">
    <property type="entry name" value="MTOX"/>
</dbReference>
<protein>
    <recommendedName>
        <fullName evidence="7">FAD dependent oxidoreductase domain-containing protein</fullName>
    </recommendedName>
</protein>
<reference evidence="9" key="1">
    <citation type="journal article" date="2015" name="PLoS Genet.">
        <title>The dynamic genome and transcriptome of the human fungal pathogen Blastomyces and close relative Emmonsia.</title>
        <authorList>
            <person name="Munoz J.F."/>
            <person name="Gauthier G.M."/>
            <person name="Desjardins C.A."/>
            <person name="Gallo J.E."/>
            <person name="Holder J."/>
            <person name="Sullivan T.D."/>
            <person name="Marty A.J."/>
            <person name="Carmen J.C."/>
            <person name="Chen Z."/>
            <person name="Ding L."/>
            <person name="Gujja S."/>
            <person name="Magrini V."/>
            <person name="Misas E."/>
            <person name="Mitreva M."/>
            <person name="Priest M."/>
            <person name="Saif S."/>
            <person name="Whiston E.A."/>
            <person name="Young S."/>
            <person name="Zeng Q."/>
            <person name="Goldman W.E."/>
            <person name="Mardis E.R."/>
            <person name="Taylor J.W."/>
            <person name="McEwen J.G."/>
            <person name="Clay O.K."/>
            <person name="Klein B.S."/>
            <person name="Cuomo C.A."/>
        </authorList>
    </citation>
    <scope>NUCLEOTIDE SEQUENCE [LARGE SCALE GENOMIC DNA]</scope>
    <source>
        <strain evidence="9">UAMH 139</strain>
    </source>
</reference>
<feature type="transmembrane region" description="Helical" evidence="6">
    <location>
        <begin position="12"/>
        <end position="31"/>
    </location>
</feature>
<keyword evidence="9" id="KW-1185">Reference proteome</keyword>
<dbReference type="OrthoDB" id="4178770at2759"/>
<gene>
    <name evidence="8" type="ORF">EMPG_11623</name>
</gene>